<keyword evidence="2" id="KW-1185">Reference proteome</keyword>
<dbReference type="RefSeq" id="WP_201920972.1">
    <property type="nucleotide sequence ID" value="NZ_BAABAX010000031.1"/>
</dbReference>
<accession>A0A936ZUH2</accession>
<evidence type="ECO:0000313" key="2">
    <source>
        <dbReference type="Proteomes" id="UP000651057"/>
    </source>
</evidence>
<dbReference type="EMBL" id="JAERQJ010000005">
    <property type="protein sequence ID" value="MBL0684547.1"/>
    <property type="molecule type" value="Genomic_DNA"/>
</dbReference>
<sequence>MENNVSHTKLSDNEFITQFKNCTLNPSIFNHEAHLRLSWILINELGLDSAIKTIQLQLQNFVKSVGATDKYHATLTIAAMKTVHHFMQKSKTENFENFISENQRLKTNFKDLINNHYSIDIFTSEQAKVNFLEPDLLPFE</sequence>
<protein>
    <submittedName>
        <fullName evidence="1">Uncharacterized protein</fullName>
    </submittedName>
</protein>
<comment type="caution">
    <text evidence="1">The sequence shown here is derived from an EMBL/GenBank/DDBJ whole genome shotgun (WGS) entry which is preliminary data.</text>
</comment>
<gene>
    <name evidence="1" type="ORF">JJQ60_13540</name>
</gene>
<dbReference type="AlphaFoldDB" id="A0A936ZUH2"/>
<name>A0A936ZUH2_9FLAO</name>
<reference evidence="1" key="1">
    <citation type="submission" date="2021-01" db="EMBL/GenBank/DDBJ databases">
        <authorList>
            <person name="Zhong Y.L."/>
        </authorList>
    </citation>
    <scope>NUCLEOTIDE SEQUENCE</scope>
    <source>
        <strain evidence="1">KCTC 23302</strain>
    </source>
</reference>
<proteinExistence type="predicted"/>
<organism evidence="1 2">
    <name type="scientific">Aquimarina mytili</name>
    <dbReference type="NCBI Taxonomy" id="874423"/>
    <lineage>
        <taxon>Bacteria</taxon>
        <taxon>Pseudomonadati</taxon>
        <taxon>Bacteroidota</taxon>
        <taxon>Flavobacteriia</taxon>
        <taxon>Flavobacteriales</taxon>
        <taxon>Flavobacteriaceae</taxon>
        <taxon>Aquimarina</taxon>
    </lineage>
</organism>
<dbReference type="Proteomes" id="UP000651057">
    <property type="component" value="Unassembled WGS sequence"/>
</dbReference>
<evidence type="ECO:0000313" key="1">
    <source>
        <dbReference type="EMBL" id="MBL0684547.1"/>
    </source>
</evidence>